<dbReference type="SUPFAM" id="SSF52540">
    <property type="entry name" value="P-loop containing nucleoside triphosphate hydrolases"/>
    <property type="match status" value="1"/>
</dbReference>
<dbReference type="GO" id="GO:0016887">
    <property type="term" value="F:ATP hydrolysis activity"/>
    <property type="evidence" value="ECO:0007669"/>
    <property type="project" value="InterPro"/>
</dbReference>
<sequence>MARIDSIFKLVNEQGASDLHVGAGSQPRLRVYGEIHPIDSPPMDDNQVRELVYEILTSEQTKLFEKDHDLDFAYEVPGLLRVRANIFEDIRGMNGAFRILPNRVFTMDELELPRQLSYLLKFQRGLIVVTGPPGTGKSTTQAALLDHINRTQRRHIITIEDPVEYVHTSNLSLVHQREVGRHTSTFSSALRAALREDPNIILVGEMRDPETVALAITAAETGQLVLGTLHTSSAPQTVDRILDTFPANRQDQVRAMLAESLRGVIAQKLLPRSDKDGMVAAVEVLIGNRAVSNLIREKKTHQLEGTLQAGRKSGMQTMLMAVEELLQAKKISPETAALNGVMNTITRSQRPAA</sequence>
<dbReference type="Pfam" id="PF00437">
    <property type="entry name" value="T2SSE"/>
    <property type="match status" value="1"/>
</dbReference>
<dbReference type="PANTHER" id="PTHR30486:SF6">
    <property type="entry name" value="TYPE IV PILUS RETRACTATION ATPASE PILT"/>
    <property type="match status" value="1"/>
</dbReference>
<dbReference type="Gene3D" id="3.40.50.300">
    <property type="entry name" value="P-loop containing nucleotide triphosphate hydrolases"/>
    <property type="match status" value="1"/>
</dbReference>
<dbReference type="Proteomes" id="UP000777784">
    <property type="component" value="Unassembled WGS sequence"/>
</dbReference>
<evidence type="ECO:0000259" key="2">
    <source>
        <dbReference type="Pfam" id="PF00437"/>
    </source>
</evidence>
<dbReference type="CDD" id="cd01131">
    <property type="entry name" value="PilT"/>
    <property type="match status" value="1"/>
</dbReference>
<dbReference type="NCBIfam" id="TIGR01420">
    <property type="entry name" value="pilT_fam"/>
    <property type="match status" value="1"/>
</dbReference>
<dbReference type="InterPro" id="IPR050921">
    <property type="entry name" value="T4SS_GSP_E_ATPase"/>
</dbReference>
<name>A0A948WEX1_UNCEI</name>
<comment type="caution">
    <text evidence="3">The sequence shown here is derived from an EMBL/GenBank/DDBJ whole genome shotgun (WGS) entry which is preliminary data.</text>
</comment>
<feature type="domain" description="Bacterial type II secretion system protein E" evidence="2">
    <location>
        <begin position="4"/>
        <end position="323"/>
    </location>
</feature>
<reference evidence="3" key="1">
    <citation type="submission" date="2021-05" db="EMBL/GenBank/DDBJ databases">
        <title>Energy efficiency and biological interactions define the core microbiome of deep oligotrophic groundwater.</title>
        <authorList>
            <person name="Mehrshad M."/>
            <person name="Lopez-Fernandez M."/>
            <person name="Bell E."/>
            <person name="Bernier-Latmani R."/>
            <person name="Bertilsson S."/>
            <person name="Dopson M."/>
        </authorList>
    </citation>
    <scope>NUCLEOTIDE SEQUENCE</scope>
    <source>
        <strain evidence="3">Modern_marine.mb.64</strain>
    </source>
</reference>
<dbReference type="InterPro" id="IPR027417">
    <property type="entry name" value="P-loop_NTPase"/>
</dbReference>
<evidence type="ECO:0000313" key="3">
    <source>
        <dbReference type="EMBL" id="MBU2693158.1"/>
    </source>
</evidence>
<organism evidence="3 4">
    <name type="scientific">Eiseniibacteriota bacterium</name>
    <dbReference type="NCBI Taxonomy" id="2212470"/>
    <lineage>
        <taxon>Bacteria</taxon>
        <taxon>Candidatus Eiseniibacteriota</taxon>
    </lineage>
</organism>
<dbReference type="InterPro" id="IPR006321">
    <property type="entry name" value="PilT/PilU"/>
</dbReference>
<dbReference type="Gene3D" id="3.30.450.90">
    <property type="match status" value="1"/>
</dbReference>
<accession>A0A948WEX1</accession>
<evidence type="ECO:0000313" key="4">
    <source>
        <dbReference type="Proteomes" id="UP000777784"/>
    </source>
</evidence>
<proteinExistence type="inferred from homology"/>
<dbReference type="InterPro" id="IPR001482">
    <property type="entry name" value="T2SS/T4SS_dom"/>
</dbReference>
<evidence type="ECO:0000256" key="1">
    <source>
        <dbReference type="ARBA" id="ARBA00006611"/>
    </source>
</evidence>
<protein>
    <submittedName>
        <fullName evidence="3">PilT/PilU family type 4a pilus ATPase</fullName>
    </submittedName>
</protein>
<dbReference type="GO" id="GO:0005524">
    <property type="term" value="F:ATP binding"/>
    <property type="evidence" value="ECO:0007669"/>
    <property type="project" value="InterPro"/>
</dbReference>
<comment type="similarity">
    <text evidence="1">Belongs to the GSP E family.</text>
</comment>
<dbReference type="PANTHER" id="PTHR30486">
    <property type="entry name" value="TWITCHING MOTILITY PROTEIN PILT"/>
    <property type="match status" value="1"/>
</dbReference>
<dbReference type="EMBL" id="JAHJDP010000116">
    <property type="protein sequence ID" value="MBU2693158.1"/>
    <property type="molecule type" value="Genomic_DNA"/>
</dbReference>
<dbReference type="AlphaFoldDB" id="A0A948WEX1"/>
<gene>
    <name evidence="3" type="ORF">KJ970_19760</name>
</gene>